<gene>
    <name evidence="2" type="ORF">ACE1CC_11730</name>
</gene>
<accession>A0ABV4X562</accession>
<sequence>MKLSEALILRADCQKRIEQLRQRLLRSARVQEGEQPPENPSTLLAELETSLRELTDLIQRINKTNSQTNLREGVTISDALAQRDTLLLKRSVYDSLVNAAALNQNRYSQSEIKYFSTVNITELQAQVDRLSRECRELDTTIQAANWNTELID</sequence>
<reference evidence="2 3" key="1">
    <citation type="submission" date="2024-09" db="EMBL/GenBank/DDBJ databases">
        <title>Floridaenema gen nov. (Aerosakkonemataceae, Aerosakkonematales ord. nov., Cyanobacteria) from benthic tropical and subtropical fresh waters, with the description of four new species.</title>
        <authorList>
            <person name="Moretto J.A."/>
            <person name="Berthold D.E."/>
            <person name="Lefler F.W."/>
            <person name="Huang I.-S."/>
            <person name="Laughinghouse H. IV."/>
        </authorList>
    </citation>
    <scope>NUCLEOTIDE SEQUENCE [LARGE SCALE GENOMIC DNA]</scope>
    <source>
        <strain evidence="2 3">BLCC-F46</strain>
    </source>
</reference>
<feature type="coiled-coil region" evidence="1">
    <location>
        <begin position="3"/>
        <end position="67"/>
    </location>
</feature>
<protein>
    <submittedName>
        <fullName evidence="2">DIP1984 family protein</fullName>
    </submittedName>
</protein>
<dbReference type="Proteomes" id="UP001576774">
    <property type="component" value="Unassembled WGS sequence"/>
</dbReference>
<proteinExistence type="predicted"/>
<comment type="caution">
    <text evidence="2">The sequence shown here is derived from an EMBL/GenBank/DDBJ whole genome shotgun (WGS) entry which is preliminary data.</text>
</comment>
<organism evidence="2 3">
    <name type="scientific">Floridaenema aerugineum BLCC-F46</name>
    <dbReference type="NCBI Taxonomy" id="3153654"/>
    <lineage>
        <taxon>Bacteria</taxon>
        <taxon>Bacillati</taxon>
        <taxon>Cyanobacteriota</taxon>
        <taxon>Cyanophyceae</taxon>
        <taxon>Oscillatoriophycideae</taxon>
        <taxon>Aerosakkonematales</taxon>
        <taxon>Aerosakkonemataceae</taxon>
        <taxon>Floridanema</taxon>
        <taxon>Floridanema aerugineum</taxon>
    </lineage>
</organism>
<feature type="coiled-coil region" evidence="1">
    <location>
        <begin position="120"/>
        <end position="147"/>
    </location>
</feature>
<keyword evidence="1" id="KW-0175">Coiled coil</keyword>
<evidence type="ECO:0000313" key="2">
    <source>
        <dbReference type="EMBL" id="MFB2877542.1"/>
    </source>
</evidence>
<name>A0ABV4X562_9CYAN</name>
<keyword evidence="3" id="KW-1185">Reference proteome</keyword>
<dbReference type="Pfam" id="PF20935">
    <property type="entry name" value="DUF6847"/>
    <property type="match status" value="1"/>
</dbReference>
<dbReference type="InterPro" id="IPR047741">
    <property type="entry name" value="DIP1984-like"/>
</dbReference>
<evidence type="ECO:0000313" key="3">
    <source>
        <dbReference type="Proteomes" id="UP001576774"/>
    </source>
</evidence>
<dbReference type="NCBIfam" id="NF038048">
    <property type="entry name" value="DIP1984_fam"/>
    <property type="match status" value="1"/>
</dbReference>
<dbReference type="CDD" id="cd12208">
    <property type="entry name" value="DIP1984-like"/>
    <property type="match status" value="1"/>
</dbReference>
<dbReference type="EMBL" id="JBHFNQ010000090">
    <property type="protein sequence ID" value="MFB2877542.1"/>
    <property type="molecule type" value="Genomic_DNA"/>
</dbReference>
<dbReference type="Gene3D" id="6.10.320.10">
    <property type="match status" value="1"/>
</dbReference>
<evidence type="ECO:0000256" key="1">
    <source>
        <dbReference type="SAM" id="Coils"/>
    </source>
</evidence>
<dbReference type="RefSeq" id="WP_413270640.1">
    <property type="nucleotide sequence ID" value="NZ_JBHFNQ010000090.1"/>
</dbReference>